<proteinExistence type="predicted"/>
<feature type="domain" description="Glycosyl transferase family 1" evidence="2">
    <location>
        <begin position="189"/>
        <end position="351"/>
    </location>
</feature>
<evidence type="ECO:0000313" key="3">
    <source>
        <dbReference type="EMBL" id="ABR69739.1"/>
    </source>
</evidence>
<organism evidence="3">
    <name type="scientific">Marinomonas sp. (strain MWYL1)</name>
    <dbReference type="NCBI Taxonomy" id="400668"/>
    <lineage>
        <taxon>Bacteria</taxon>
        <taxon>Pseudomonadati</taxon>
        <taxon>Pseudomonadota</taxon>
        <taxon>Gammaproteobacteria</taxon>
        <taxon>Oceanospirillales</taxon>
        <taxon>Oceanospirillaceae</taxon>
        <taxon>Marinomonas</taxon>
    </lineage>
</organism>
<evidence type="ECO:0000259" key="2">
    <source>
        <dbReference type="Pfam" id="PF00534"/>
    </source>
</evidence>
<dbReference type="STRING" id="400668.Mmwyl1_0805"/>
<dbReference type="InterPro" id="IPR001296">
    <property type="entry name" value="Glyco_trans_1"/>
</dbReference>
<protein>
    <submittedName>
        <fullName evidence="3">Glycosyl transferase group 1</fullName>
    </submittedName>
</protein>
<dbReference type="PANTHER" id="PTHR46401">
    <property type="entry name" value="GLYCOSYLTRANSFERASE WBBK-RELATED"/>
    <property type="match status" value="1"/>
</dbReference>
<dbReference type="eggNOG" id="COG0438">
    <property type="taxonomic scope" value="Bacteria"/>
</dbReference>
<dbReference type="Gene3D" id="3.40.50.2000">
    <property type="entry name" value="Glycogen Phosphorylase B"/>
    <property type="match status" value="2"/>
</dbReference>
<accession>A6VTG0</accession>
<reference evidence="3" key="1">
    <citation type="submission" date="2007-06" db="EMBL/GenBank/DDBJ databases">
        <title>Complete sequence of Marinomonas sp. MWYL1.</title>
        <authorList>
            <consortium name="US DOE Joint Genome Institute"/>
            <person name="Copeland A."/>
            <person name="Lucas S."/>
            <person name="Lapidus A."/>
            <person name="Barry K."/>
            <person name="Glavina del Rio T."/>
            <person name="Dalin E."/>
            <person name="Tice H."/>
            <person name="Pitluck S."/>
            <person name="Kiss H."/>
            <person name="Brettin T."/>
            <person name="Bruce D."/>
            <person name="Detter J.C."/>
            <person name="Han C."/>
            <person name="Schmutz J."/>
            <person name="Larimer F."/>
            <person name="Land M."/>
            <person name="Hauser L."/>
            <person name="Kyrpides N."/>
            <person name="Kim E."/>
            <person name="Johnston A.W.B."/>
            <person name="Todd J.D."/>
            <person name="Rogers R."/>
            <person name="Wexler M."/>
            <person name="Bond P.L."/>
            <person name="Li Y."/>
            <person name="Richardson P."/>
        </authorList>
    </citation>
    <scope>NUCLEOTIDE SEQUENCE [LARGE SCALE GENOMIC DNA]</scope>
    <source>
        <strain evidence="3">MWYL1</strain>
    </source>
</reference>
<dbReference type="GO" id="GO:0009103">
    <property type="term" value="P:lipopolysaccharide biosynthetic process"/>
    <property type="evidence" value="ECO:0007669"/>
    <property type="project" value="TreeGrafter"/>
</dbReference>
<dbReference type="AlphaFoldDB" id="A6VTG0"/>
<dbReference type="GO" id="GO:0016757">
    <property type="term" value="F:glycosyltransferase activity"/>
    <property type="evidence" value="ECO:0007669"/>
    <property type="project" value="InterPro"/>
</dbReference>
<dbReference type="KEGG" id="mmw:Mmwyl1_0805"/>
<dbReference type="CAZy" id="GT4">
    <property type="family name" value="Glycosyltransferase Family 4"/>
</dbReference>
<sequence length="377" mass="42910">MKILFNCTSNTVGGGAKNAAIFIKFAIENKDFLWEFAVSTKVKAILEMWKVDCSKMYLFESSPAKNRGSRRRLRELSEFLDVDLVYTMAGPAYVNFPCKHVLGMSEPYVSHAGWAEICKGRSLFKAIKTVGLTAYKAFFANKADFWVFQTDYSKKSFSNRYFISPEKTVTIYNAIDMNIVEYFENRHVKGISNGKEVIVLCPGGPYAHKALDTIPYLAKKLDYNYKDISFKFLLSIDESSDEWLKIKRLSEQLNISNKVNTTGSYNYANVNSVLEQADIIYVPSILETFSASYIEAFASKVPLVCADREFSKDVCGNAAVYLDPYNYEMASEHFVDLINSPEKQVELINNGLLRLSLYGDQKLRFEKVINYLNSILK</sequence>
<name>A6VTG0_MARMS</name>
<dbReference type="EMBL" id="CP000749">
    <property type="protein sequence ID" value="ABR69739.1"/>
    <property type="molecule type" value="Genomic_DNA"/>
</dbReference>
<dbReference type="Pfam" id="PF00534">
    <property type="entry name" value="Glycos_transf_1"/>
    <property type="match status" value="1"/>
</dbReference>
<dbReference type="HOGENOM" id="CLU_061365_0_0_6"/>
<keyword evidence="1 3" id="KW-0808">Transferase</keyword>
<dbReference type="PANTHER" id="PTHR46401:SF2">
    <property type="entry name" value="GLYCOSYLTRANSFERASE WBBK-RELATED"/>
    <property type="match status" value="1"/>
</dbReference>
<gene>
    <name evidence="3" type="ordered locus">Mmwyl1_0805</name>
</gene>
<dbReference type="OrthoDB" id="9801609at2"/>
<dbReference type="SUPFAM" id="SSF53756">
    <property type="entry name" value="UDP-Glycosyltransferase/glycogen phosphorylase"/>
    <property type="match status" value="1"/>
</dbReference>
<evidence type="ECO:0000256" key="1">
    <source>
        <dbReference type="ARBA" id="ARBA00022679"/>
    </source>
</evidence>